<name>A0ABY5E9R7_9BACT</name>
<reference evidence="2" key="1">
    <citation type="submission" date="2022-07" db="EMBL/GenBank/DDBJ databases">
        <title>Arcobacter roscoffensis sp. nov., a marine bacterium isolated from coastal seawater collected from Roscoff, France.</title>
        <authorList>
            <person name="Pascual J."/>
            <person name="Lepeaux C."/>
            <person name="Methner A."/>
            <person name="Overmann J."/>
        </authorList>
    </citation>
    <scope>NUCLEOTIDE SEQUENCE</scope>
    <source>
        <strain evidence="2">ARW1-2F2</strain>
    </source>
</reference>
<gene>
    <name evidence="2" type="ORF">NJU99_08305</name>
</gene>
<evidence type="ECO:0000313" key="2">
    <source>
        <dbReference type="EMBL" id="UTJ07915.1"/>
    </source>
</evidence>
<dbReference type="Pfam" id="PF14163">
    <property type="entry name" value="SieB"/>
    <property type="match status" value="1"/>
</dbReference>
<feature type="transmembrane region" description="Helical" evidence="1">
    <location>
        <begin position="12"/>
        <end position="35"/>
    </location>
</feature>
<accession>A0ABY5E9R7</accession>
<evidence type="ECO:0000313" key="3">
    <source>
        <dbReference type="Proteomes" id="UP001060012"/>
    </source>
</evidence>
<keyword evidence="1" id="KW-0812">Transmembrane</keyword>
<evidence type="ECO:0000256" key="1">
    <source>
        <dbReference type="SAM" id="Phobius"/>
    </source>
</evidence>
<keyword evidence="1" id="KW-0472">Membrane</keyword>
<dbReference type="InterPro" id="IPR025982">
    <property type="entry name" value="SieB"/>
</dbReference>
<sequence length="138" mass="16768">MYLNKFILEYGVYIGIGTLISGLIFMYFFFEYIFLSYKNKKKINMFKNDLLRELKQLSLDEKKVFAYFIVNNTKTSNLDIKFESIQEPKVLKQLLAKGYLYKKYVRLEPFYIINNDIWALLHDNQNEIFYEEVFWSDK</sequence>
<keyword evidence="3" id="KW-1185">Reference proteome</keyword>
<dbReference type="EMBL" id="CP100595">
    <property type="protein sequence ID" value="UTJ07915.1"/>
    <property type="molecule type" value="Genomic_DNA"/>
</dbReference>
<protein>
    <submittedName>
        <fullName evidence="2">Superinfection exclusion B family protein</fullName>
    </submittedName>
</protein>
<dbReference type="Proteomes" id="UP001060012">
    <property type="component" value="Chromosome"/>
</dbReference>
<proteinExistence type="predicted"/>
<keyword evidence="1" id="KW-1133">Transmembrane helix</keyword>
<organism evidence="2 3">
    <name type="scientific">Arcobacter roscoffensis</name>
    <dbReference type="NCBI Taxonomy" id="2961520"/>
    <lineage>
        <taxon>Bacteria</taxon>
        <taxon>Pseudomonadati</taxon>
        <taxon>Campylobacterota</taxon>
        <taxon>Epsilonproteobacteria</taxon>
        <taxon>Campylobacterales</taxon>
        <taxon>Arcobacteraceae</taxon>
        <taxon>Arcobacter</taxon>
    </lineage>
</organism>